<evidence type="ECO:0000256" key="10">
    <source>
        <dbReference type="ARBA" id="ARBA00023075"/>
    </source>
</evidence>
<evidence type="ECO:0000256" key="4">
    <source>
        <dbReference type="ARBA" id="ARBA00022448"/>
    </source>
</evidence>
<dbReference type="PANTHER" id="PTHR11434">
    <property type="entry name" value="NADH-UBIQUINONE OXIDOREDUCTASE SUBUNIT ND4L"/>
    <property type="match status" value="1"/>
</dbReference>
<dbReference type="GO" id="GO:0030964">
    <property type="term" value="C:NADH dehydrogenase complex"/>
    <property type="evidence" value="ECO:0007669"/>
    <property type="project" value="TreeGrafter"/>
</dbReference>
<dbReference type="GO" id="GO:0050136">
    <property type="term" value="F:NADH dehydrogenase (quinone) (non-electrogenic) activity"/>
    <property type="evidence" value="ECO:0007669"/>
    <property type="project" value="UniProtKB-UniRule"/>
</dbReference>
<keyword evidence="7 12" id="KW-1278">Translocase</keyword>
<dbReference type="HAMAP" id="MF_01456">
    <property type="entry name" value="NDH1_NuoK"/>
    <property type="match status" value="1"/>
</dbReference>
<evidence type="ECO:0000256" key="1">
    <source>
        <dbReference type="ARBA" id="ARBA00002378"/>
    </source>
</evidence>
<feature type="transmembrane region" description="Helical" evidence="12">
    <location>
        <begin position="6"/>
        <end position="26"/>
    </location>
</feature>
<evidence type="ECO:0000256" key="3">
    <source>
        <dbReference type="ARBA" id="ARBA00010519"/>
    </source>
</evidence>
<gene>
    <name evidence="12" type="primary">nuoK</name>
    <name evidence="13" type="ORF">ZBT109_2467</name>
</gene>
<dbReference type="NCBIfam" id="NF004320">
    <property type="entry name" value="PRK05715.1-2"/>
    <property type="match status" value="1"/>
</dbReference>
<dbReference type="InterPro" id="IPR039428">
    <property type="entry name" value="NUOK/Mnh_C1-like"/>
</dbReference>
<organism evidence="13 14">
    <name type="scientific">Zymobacter palmae</name>
    <dbReference type="NCBI Taxonomy" id="33074"/>
    <lineage>
        <taxon>Bacteria</taxon>
        <taxon>Pseudomonadati</taxon>
        <taxon>Pseudomonadota</taxon>
        <taxon>Gammaproteobacteria</taxon>
        <taxon>Oceanospirillales</taxon>
        <taxon>Halomonadaceae</taxon>
        <taxon>Zymobacter group</taxon>
        <taxon>Zymobacter</taxon>
    </lineage>
</organism>
<keyword evidence="4 12" id="KW-0813">Transport</keyword>
<evidence type="ECO:0000256" key="6">
    <source>
        <dbReference type="ARBA" id="ARBA00022719"/>
    </source>
</evidence>
<evidence type="ECO:0000256" key="11">
    <source>
        <dbReference type="ARBA" id="ARBA00023136"/>
    </source>
</evidence>
<dbReference type="Pfam" id="PF00420">
    <property type="entry name" value="Oxidored_q2"/>
    <property type="match status" value="1"/>
</dbReference>
<evidence type="ECO:0000256" key="5">
    <source>
        <dbReference type="ARBA" id="ARBA00022692"/>
    </source>
</evidence>
<comment type="subcellular location">
    <subcellularLocation>
        <location evidence="12">Cell membrane</location>
        <topology evidence="12">Multi-pass membrane protein</topology>
    </subcellularLocation>
    <subcellularLocation>
        <location evidence="2">Membrane</location>
        <topology evidence="2">Multi-pass membrane protein</topology>
    </subcellularLocation>
</comment>
<keyword evidence="11 12" id="KW-0472">Membrane</keyword>
<dbReference type="KEGG" id="zpl:ZBT109_2467"/>
<dbReference type="EC" id="7.1.1.-" evidence="12"/>
<dbReference type="GO" id="GO:0005886">
    <property type="term" value="C:plasma membrane"/>
    <property type="evidence" value="ECO:0007669"/>
    <property type="project" value="UniProtKB-SubCell"/>
</dbReference>
<dbReference type="OrthoDB" id="9801357at2"/>
<name>A0A348HHU5_9GAMM</name>
<keyword evidence="12" id="KW-1003">Cell membrane</keyword>
<sequence>MNNALPIEHGLTLALILFAIGATGLVVRRNMVFVLMCLEIMMNAAALAFVVAGSAWQQPDGQVMFIFIITLAAAEASIGLALLIQLHRRCRTLDIDAVSGMKG</sequence>
<keyword evidence="10 12" id="KW-0830">Ubiquinone</keyword>
<comment type="catalytic activity">
    <reaction evidence="12">
        <text>a quinone + NADH + 5 H(+)(in) = a quinol + NAD(+) + 4 H(+)(out)</text>
        <dbReference type="Rhea" id="RHEA:57888"/>
        <dbReference type="ChEBI" id="CHEBI:15378"/>
        <dbReference type="ChEBI" id="CHEBI:24646"/>
        <dbReference type="ChEBI" id="CHEBI:57540"/>
        <dbReference type="ChEBI" id="CHEBI:57945"/>
        <dbReference type="ChEBI" id="CHEBI:132124"/>
    </reaction>
</comment>
<comment type="function">
    <text evidence="1 12">NDH-1 shuttles electrons from NADH, via FMN and iron-sulfur (Fe-S) centers, to quinones in the respiratory chain. The immediate electron acceptor for the enzyme in this species is believed to be ubiquinone. Couples the redox reaction to proton translocation (for every two electrons transferred, four hydrogen ions are translocated across the cytoplasmic membrane), and thus conserves the redox energy in a proton gradient.</text>
</comment>
<keyword evidence="14" id="KW-1185">Reference proteome</keyword>
<dbReference type="RefSeq" id="WP_027705208.1">
    <property type="nucleotide sequence ID" value="NZ_AP018933.1"/>
</dbReference>
<dbReference type="PANTHER" id="PTHR11434:SF16">
    <property type="entry name" value="NADH-UBIQUINONE OXIDOREDUCTASE CHAIN 4L"/>
    <property type="match status" value="1"/>
</dbReference>
<evidence type="ECO:0000256" key="7">
    <source>
        <dbReference type="ARBA" id="ARBA00022967"/>
    </source>
</evidence>
<dbReference type="FunFam" id="1.10.287.3510:FF:000001">
    <property type="entry name" value="NADH-quinone oxidoreductase subunit K"/>
    <property type="match status" value="1"/>
</dbReference>
<comment type="subunit">
    <text evidence="12">NDH-1 is composed of 14 different subunits. Subunits NuoA, H, J, K, L, M, N constitute the membrane sector of the complex.</text>
</comment>
<dbReference type="InterPro" id="IPR001133">
    <property type="entry name" value="NADH_UbQ_OxRdtase_chain4L/K"/>
</dbReference>
<evidence type="ECO:0000256" key="8">
    <source>
        <dbReference type="ARBA" id="ARBA00022989"/>
    </source>
</evidence>
<keyword evidence="5 12" id="KW-0812">Transmembrane</keyword>
<evidence type="ECO:0000313" key="13">
    <source>
        <dbReference type="EMBL" id="BBG31197.1"/>
    </source>
</evidence>
<keyword evidence="9 12" id="KW-0520">NAD</keyword>
<dbReference type="AlphaFoldDB" id="A0A348HHU5"/>
<accession>A0A348HHU5</accession>
<dbReference type="Gene3D" id="1.10.287.3510">
    <property type="match status" value="1"/>
</dbReference>
<dbReference type="Proteomes" id="UP000267342">
    <property type="component" value="Chromosome"/>
</dbReference>
<feature type="transmembrane region" description="Helical" evidence="12">
    <location>
        <begin position="62"/>
        <end position="84"/>
    </location>
</feature>
<evidence type="ECO:0000256" key="2">
    <source>
        <dbReference type="ARBA" id="ARBA00004141"/>
    </source>
</evidence>
<evidence type="ECO:0000313" key="14">
    <source>
        <dbReference type="Proteomes" id="UP000267342"/>
    </source>
</evidence>
<reference evidence="13 14" key="1">
    <citation type="submission" date="2018-09" db="EMBL/GenBank/DDBJ databases">
        <title>Zymobacter palmae IAM14233 (=T109) whole genome analysis.</title>
        <authorList>
            <person name="Yanase H."/>
        </authorList>
    </citation>
    <scope>NUCLEOTIDE SEQUENCE [LARGE SCALE GENOMIC DNA]</scope>
    <source>
        <strain evidence="13 14">IAM14233</strain>
    </source>
</reference>
<comment type="similarity">
    <text evidence="3 12">Belongs to the complex I subunit 4L family.</text>
</comment>
<keyword evidence="8 12" id="KW-1133">Transmembrane helix</keyword>
<dbReference type="STRING" id="1123510.GCA_000620025_02121"/>
<evidence type="ECO:0000256" key="9">
    <source>
        <dbReference type="ARBA" id="ARBA00023027"/>
    </source>
</evidence>
<keyword evidence="6 12" id="KW-0874">Quinone</keyword>
<dbReference type="GO" id="GO:0048038">
    <property type="term" value="F:quinone binding"/>
    <property type="evidence" value="ECO:0007669"/>
    <property type="project" value="UniProtKB-KW"/>
</dbReference>
<evidence type="ECO:0000256" key="12">
    <source>
        <dbReference type="HAMAP-Rule" id="MF_01456"/>
    </source>
</evidence>
<proteinExistence type="inferred from homology"/>
<dbReference type="EMBL" id="AP018933">
    <property type="protein sequence ID" value="BBG31197.1"/>
    <property type="molecule type" value="Genomic_DNA"/>
</dbReference>
<feature type="transmembrane region" description="Helical" evidence="12">
    <location>
        <begin position="33"/>
        <end position="56"/>
    </location>
</feature>
<dbReference type="GO" id="GO:0042773">
    <property type="term" value="P:ATP synthesis coupled electron transport"/>
    <property type="evidence" value="ECO:0007669"/>
    <property type="project" value="InterPro"/>
</dbReference>
<protein>
    <recommendedName>
        <fullName evidence="12">NADH-quinone oxidoreductase subunit K</fullName>
        <ecNumber evidence="12">7.1.1.-</ecNumber>
    </recommendedName>
    <alternativeName>
        <fullName evidence="12">NADH dehydrogenase I subunit K</fullName>
    </alternativeName>
    <alternativeName>
        <fullName evidence="12">NDH-1 subunit K</fullName>
    </alternativeName>
</protein>
<dbReference type="NCBIfam" id="NF004319">
    <property type="entry name" value="PRK05715.1-1"/>
    <property type="match status" value="1"/>
</dbReference>